<dbReference type="AlphaFoldDB" id="A0A9D4EVT8"/>
<name>A0A9D4EVT8_DREPO</name>
<reference evidence="1" key="1">
    <citation type="journal article" date="2019" name="bioRxiv">
        <title>The Genome of the Zebra Mussel, Dreissena polymorpha: A Resource for Invasive Species Research.</title>
        <authorList>
            <person name="McCartney M.A."/>
            <person name="Auch B."/>
            <person name="Kono T."/>
            <person name="Mallez S."/>
            <person name="Zhang Y."/>
            <person name="Obille A."/>
            <person name="Becker A."/>
            <person name="Abrahante J.E."/>
            <person name="Garbe J."/>
            <person name="Badalamenti J.P."/>
            <person name="Herman A."/>
            <person name="Mangelson H."/>
            <person name="Liachko I."/>
            <person name="Sullivan S."/>
            <person name="Sone E.D."/>
            <person name="Koren S."/>
            <person name="Silverstein K.A.T."/>
            <person name="Beckman K.B."/>
            <person name="Gohl D.M."/>
        </authorList>
    </citation>
    <scope>NUCLEOTIDE SEQUENCE</scope>
    <source>
        <strain evidence="1">Duluth1</strain>
        <tissue evidence="1">Whole animal</tissue>
    </source>
</reference>
<accession>A0A9D4EVT8</accession>
<dbReference type="EMBL" id="JAIWYP010000008">
    <property type="protein sequence ID" value="KAH3784862.1"/>
    <property type="molecule type" value="Genomic_DNA"/>
</dbReference>
<evidence type="ECO:0000313" key="1">
    <source>
        <dbReference type="EMBL" id="KAH3784862.1"/>
    </source>
</evidence>
<gene>
    <name evidence="1" type="ORF">DPMN_162934</name>
</gene>
<comment type="caution">
    <text evidence="1">The sequence shown here is derived from an EMBL/GenBank/DDBJ whole genome shotgun (WGS) entry which is preliminary data.</text>
</comment>
<evidence type="ECO:0000313" key="2">
    <source>
        <dbReference type="Proteomes" id="UP000828390"/>
    </source>
</evidence>
<sequence length="122" mass="14048">MKTELVGFEENENRDYIETKKDAHDIVKEPYAKKDDAFETHKIRPYKITTRHGNDKNLSAVEGASLDMDQIISGRKITKERCLKNTSQSIMFKYVLAIALGEASPSYRKLICTHKRQLEIVC</sequence>
<dbReference type="Proteomes" id="UP000828390">
    <property type="component" value="Unassembled WGS sequence"/>
</dbReference>
<organism evidence="1 2">
    <name type="scientific">Dreissena polymorpha</name>
    <name type="common">Zebra mussel</name>
    <name type="synonym">Mytilus polymorpha</name>
    <dbReference type="NCBI Taxonomy" id="45954"/>
    <lineage>
        <taxon>Eukaryota</taxon>
        <taxon>Metazoa</taxon>
        <taxon>Spiralia</taxon>
        <taxon>Lophotrochozoa</taxon>
        <taxon>Mollusca</taxon>
        <taxon>Bivalvia</taxon>
        <taxon>Autobranchia</taxon>
        <taxon>Heteroconchia</taxon>
        <taxon>Euheterodonta</taxon>
        <taxon>Imparidentia</taxon>
        <taxon>Neoheterodontei</taxon>
        <taxon>Myida</taxon>
        <taxon>Dreissenoidea</taxon>
        <taxon>Dreissenidae</taxon>
        <taxon>Dreissena</taxon>
    </lineage>
</organism>
<keyword evidence="2" id="KW-1185">Reference proteome</keyword>
<protein>
    <submittedName>
        <fullName evidence="1">Uncharacterized protein</fullName>
    </submittedName>
</protein>
<proteinExistence type="predicted"/>
<reference evidence="1" key="2">
    <citation type="submission" date="2020-11" db="EMBL/GenBank/DDBJ databases">
        <authorList>
            <person name="McCartney M.A."/>
            <person name="Auch B."/>
            <person name="Kono T."/>
            <person name="Mallez S."/>
            <person name="Becker A."/>
            <person name="Gohl D.M."/>
            <person name="Silverstein K.A.T."/>
            <person name="Koren S."/>
            <person name="Bechman K.B."/>
            <person name="Herman A."/>
            <person name="Abrahante J.E."/>
            <person name="Garbe J."/>
        </authorList>
    </citation>
    <scope>NUCLEOTIDE SEQUENCE</scope>
    <source>
        <strain evidence="1">Duluth1</strain>
        <tissue evidence="1">Whole animal</tissue>
    </source>
</reference>